<comment type="subcellular location">
    <subcellularLocation>
        <location evidence="1">Membrane</location>
        <topology evidence="1">Multi-pass membrane protein</topology>
    </subcellularLocation>
</comment>
<keyword evidence="3" id="KW-0813">Transport</keyword>
<protein>
    <submittedName>
        <fullName evidence="9">Spore gernimation protein</fullName>
    </submittedName>
</protein>
<organism evidence="9 10">
    <name type="scientific">Paenibacillus stellifer</name>
    <dbReference type="NCBI Taxonomy" id="169760"/>
    <lineage>
        <taxon>Bacteria</taxon>
        <taxon>Bacillati</taxon>
        <taxon>Bacillota</taxon>
        <taxon>Bacilli</taxon>
        <taxon>Bacillales</taxon>
        <taxon>Paenibacillaceae</taxon>
        <taxon>Paenibacillus</taxon>
    </lineage>
</organism>
<feature type="transmembrane region" description="Helical" evidence="8">
    <location>
        <begin position="280"/>
        <end position="302"/>
    </location>
</feature>
<evidence type="ECO:0000256" key="7">
    <source>
        <dbReference type="ARBA" id="ARBA00023136"/>
    </source>
</evidence>
<dbReference type="InterPro" id="IPR004761">
    <property type="entry name" value="Spore_GerAB"/>
</dbReference>
<dbReference type="STRING" id="169760.PSTEL_26635"/>
<dbReference type="AlphaFoldDB" id="A0A089LZ10"/>
<evidence type="ECO:0000256" key="1">
    <source>
        <dbReference type="ARBA" id="ARBA00004141"/>
    </source>
</evidence>
<dbReference type="PANTHER" id="PTHR34975">
    <property type="entry name" value="SPORE GERMINATION PROTEIN A2"/>
    <property type="match status" value="1"/>
</dbReference>
<feature type="transmembrane region" description="Helical" evidence="8">
    <location>
        <begin position="124"/>
        <end position="140"/>
    </location>
</feature>
<sequence>MKSLSLYNRTSTLGGIYFLLLVNRTQMHYFILIMPTFLVHSYMVWGIIVMGLLSQLNLMMLSKWFTSRYAAKGYQGFIQLFGKRTVQIFAILGFLILLPKISVITLGYVEMLHSFIYPSMNKNWLILMILLISLFVASHGMEKTLRFVVIAFLGGVWIVIMFIPFFFPPIANYRDLYPLIPTEWSEQSWRGLLFIWSALSGPVYLAFMVPWLSSNKKIMKYLVIGNMLSIMEYSFLFIASVLFYGSHYLSKINFPLVYMGSYIQTGGLERIDYILISFHMFTYVFDISILLLCFYGAGRIFMRKMNEQTTRIGLLSSWFVILISIIFMNHWLWQTVPGQKMLLNIQIWISAFLYLLVPTILFTAVKRKESM</sequence>
<comment type="similarity">
    <text evidence="2">Belongs to the amino acid-polyamine-organocation (APC) superfamily. Spore germination protein (SGP) (TC 2.A.3.9) family.</text>
</comment>
<dbReference type="PANTHER" id="PTHR34975:SF2">
    <property type="entry name" value="SPORE GERMINATION PROTEIN A2"/>
    <property type="match status" value="1"/>
</dbReference>
<evidence type="ECO:0000313" key="9">
    <source>
        <dbReference type="EMBL" id="AIQ66157.1"/>
    </source>
</evidence>
<reference evidence="9 10" key="1">
    <citation type="submission" date="2014-08" db="EMBL/GenBank/DDBJ databases">
        <title>Comparative genomics of the Paenibacillus odorifer group.</title>
        <authorList>
            <person name="den Bakker H.C."/>
            <person name="Tsai Y.-C."/>
            <person name="Martin N."/>
            <person name="Korlach J."/>
            <person name="Wiedmann M."/>
        </authorList>
    </citation>
    <scope>NUCLEOTIDE SEQUENCE [LARGE SCALE GENOMIC DNA]</scope>
    <source>
        <strain evidence="9 10">DSM 14472</strain>
    </source>
</reference>
<feature type="transmembrane region" description="Helical" evidence="8">
    <location>
        <begin position="12"/>
        <end position="31"/>
    </location>
</feature>
<feature type="transmembrane region" description="Helical" evidence="8">
    <location>
        <begin position="187"/>
        <end position="209"/>
    </location>
</feature>
<dbReference type="KEGG" id="pste:PSTEL_26635"/>
<dbReference type="Pfam" id="PF03845">
    <property type="entry name" value="Spore_permease"/>
    <property type="match status" value="1"/>
</dbReference>
<keyword evidence="5 8" id="KW-0812">Transmembrane</keyword>
<keyword evidence="6 8" id="KW-1133">Transmembrane helix</keyword>
<feature type="transmembrane region" description="Helical" evidence="8">
    <location>
        <begin position="345"/>
        <end position="365"/>
    </location>
</feature>
<dbReference type="HOGENOM" id="CLU_743258_0_0_9"/>
<keyword evidence="10" id="KW-1185">Reference proteome</keyword>
<evidence type="ECO:0000256" key="4">
    <source>
        <dbReference type="ARBA" id="ARBA00022544"/>
    </source>
</evidence>
<proteinExistence type="inferred from homology"/>
<keyword evidence="4" id="KW-0309">Germination</keyword>
<feature type="transmembrane region" description="Helical" evidence="8">
    <location>
        <begin position="221"/>
        <end position="244"/>
    </location>
</feature>
<feature type="transmembrane region" description="Helical" evidence="8">
    <location>
        <begin position="86"/>
        <end position="109"/>
    </location>
</feature>
<keyword evidence="7 8" id="KW-0472">Membrane</keyword>
<evidence type="ECO:0000256" key="2">
    <source>
        <dbReference type="ARBA" id="ARBA00007998"/>
    </source>
</evidence>
<name>A0A089LZ10_9BACL</name>
<dbReference type="GO" id="GO:0016020">
    <property type="term" value="C:membrane"/>
    <property type="evidence" value="ECO:0007669"/>
    <property type="project" value="UniProtKB-SubCell"/>
</dbReference>
<evidence type="ECO:0000256" key="5">
    <source>
        <dbReference type="ARBA" id="ARBA00022692"/>
    </source>
</evidence>
<evidence type="ECO:0000313" key="10">
    <source>
        <dbReference type="Proteomes" id="UP000029507"/>
    </source>
</evidence>
<feature type="transmembrane region" description="Helical" evidence="8">
    <location>
        <begin position="314"/>
        <end position="333"/>
    </location>
</feature>
<dbReference type="EMBL" id="CP009286">
    <property type="protein sequence ID" value="AIQ66157.1"/>
    <property type="molecule type" value="Genomic_DNA"/>
</dbReference>
<gene>
    <name evidence="9" type="ORF">PSTEL_26635</name>
</gene>
<dbReference type="OrthoDB" id="2739656at2"/>
<evidence type="ECO:0000256" key="6">
    <source>
        <dbReference type="ARBA" id="ARBA00022989"/>
    </source>
</evidence>
<feature type="transmembrane region" description="Helical" evidence="8">
    <location>
        <begin position="147"/>
        <end position="167"/>
    </location>
</feature>
<dbReference type="Proteomes" id="UP000029507">
    <property type="component" value="Chromosome"/>
</dbReference>
<evidence type="ECO:0000256" key="8">
    <source>
        <dbReference type="SAM" id="Phobius"/>
    </source>
</evidence>
<accession>A0A089LZ10</accession>
<evidence type="ECO:0000256" key="3">
    <source>
        <dbReference type="ARBA" id="ARBA00022448"/>
    </source>
</evidence>
<feature type="transmembrane region" description="Helical" evidence="8">
    <location>
        <begin position="43"/>
        <end position="65"/>
    </location>
</feature>
<dbReference type="GO" id="GO:0009847">
    <property type="term" value="P:spore germination"/>
    <property type="evidence" value="ECO:0007669"/>
    <property type="project" value="InterPro"/>
</dbReference>